<proteinExistence type="predicted"/>
<dbReference type="AlphaFoldDB" id="A0A9K3IHD8"/>
<protein>
    <submittedName>
        <fullName evidence="2">Uncharacterized protein</fullName>
    </submittedName>
</protein>
<feature type="transmembrane region" description="Helical" evidence="1">
    <location>
        <begin position="37"/>
        <end position="60"/>
    </location>
</feature>
<gene>
    <name evidence="2" type="ORF">HanXRQr2_Chr08g0352771</name>
</gene>
<reference evidence="2" key="2">
    <citation type="submission" date="2020-06" db="EMBL/GenBank/DDBJ databases">
        <title>Helianthus annuus Genome sequencing and assembly Release 2.</title>
        <authorList>
            <person name="Gouzy J."/>
            <person name="Langlade N."/>
            <person name="Munos S."/>
        </authorList>
    </citation>
    <scope>NUCLEOTIDE SEQUENCE</scope>
    <source>
        <tissue evidence="2">Leaves</tissue>
    </source>
</reference>
<evidence type="ECO:0000256" key="1">
    <source>
        <dbReference type="SAM" id="Phobius"/>
    </source>
</evidence>
<reference evidence="2" key="1">
    <citation type="journal article" date="2017" name="Nature">
        <title>The sunflower genome provides insights into oil metabolism, flowering and Asterid evolution.</title>
        <authorList>
            <person name="Badouin H."/>
            <person name="Gouzy J."/>
            <person name="Grassa C.J."/>
            <person name="Murat F."/>
            <person name="Staton S.E."/>
            <person name="Cottret L."/>
            <person name="Lelandais-Briere C."/>
            <person name="Owens G.L."/>
            <person name="Carrere S."/>
            <person name="Mayjonade B."/>
            <person name="Legrand L."/>
            <person name="Gill N."/>
            <person name="Kane N.C."/>
            <person name="Bowers J.E."/>
            <person name="Hubner S."/>
            <person name="Bellec A."/>
            <person name="Berard A."/>
            <person name="Berges H."/>
            <person name="Blanchet N."/>
            <person name="Boniface M.C."/>
            <person name="Brunel D."/>
            <person name="Catrice O."/>
            <person name="Chaidir N."/>
            <person name="Claudel C."/>
            <person name="Donnadieu C."/>
            <person name="Faraut T."/>
            <person name="Fievet G."/>
            <person name="Helmstetter N."/>
            <person name="King M."/>
            <person name="Knapp S.J."/>
            <person name="Lai Z."/>
            <person name="Le Paslier M.C."/>
            <person name="Lippi Y."/>
            <person name="Lorenzon L."/>
            <person name="Mandel J.R."/>
            <person name="Marage G."/>
            <person name="Marchand G."/>
            <person name="Marquand E."/>
            <person name="Bret-Mestries E."/>
            <person name="Morien E."/>
            <person name="Nambeesan S."/>
            <person name="Nguyen T."/>
            <person name="Pegot-Espagnet P."/>
            <person name="Pouilly N."/>
            <person name="Raftis F."/>
            <person name="Sallet E."/>
            <person name="Schiex T."/>
            <person name="Thomas J."/>
            <person name="Vandecasteele C."/>
            <person name="Vares D."/>
            <person name="Vear F."/>
            <person name="Vautrin S."/>
            <person name="Crespi M."/>
            <person name="Mangin B."/>
            <person name="Burke J.M."/>
            <person name="Salse J."/>
            <person name="Munos S."/>
            <person name="Vincourt P."/>
            <person name="Rieseberg L.H."/>
            <person name="Langlade N.B."/>
        </authorList>
    </citation>
    <scope>NUCLEOTIDE SEQUENCE</scope>
    <source>
        <tissue evidence="2">Leaves</tissue>
    </source>
</reference>
<evidence type="ECO:0000313" key="2">
    <source>
        <dbReference type="EMBL" id="KAF5796545.1"/>
    </source>
</evidence>
<organism evidence="2 3">
    <name type="scientific">Helianthus annuus</name>
    <name type="common">Common sunflower</name>
    <dbReference type="NCBI Taxonomy" id="4232"/>
    <lineage>
        <taxon>Eukaryota</taxon>
        <taxon>Viridiplantae</taxon>
        <taxon>Streptophyta</taxon>
        <taxon>Embryophyta</taxon>
        <taxon>Tracheophyta</taxon>
        <taxon>Spermatophyta</taxon>
        <taxon>Magnoliopsida</taxon>
        <taxon>eudicotyledons</taxon>
        <taxon>Gunneridae</taxon>
        <taxon>Pentapetalae</taxon>
        <taxon>asterids</taxon>
        <taxon>campanulids</taxon>
        <taxon>Asterales</taxon>
        <taxon>Asteraceae</taxon>
        <taxon>Asteroideae</taxon>
        <taxon>Heliantheae alliance</taxon>
        <taxon>Heliantheae</taxon>
        <taxon>Helianthus</taxon>
    </lineage>
</organism>
<sequence>MLQVLLEVMYVETKSVVVASAARIDASLCIYNLCMDFGLLLLILLILILFFRFVHLCYCFNSTKN</sequence>
<comment type="caution">
    <text evidence="2">The sequence shown here is derived from an EMBL/GenBank/DDBJ whole genome shotgun (WGS) entry which is preliminary data.</text>
</comment>
<keyword evidence="1" id="KW-1133">Transmembrane helix</keyword>
<evidence type="ECO:0000313" key="3">
    <source>
        <dbReference type="Proteomes" id="UP000215914"/>
    </source>
</evidence>
<dbReference type="EMBL" id="MNCJ02000323">
    <property type="protein sequence ID" value="KAF5796545.1"/>
    <property type="molecule type" value="Genomic_DNA"/>
</dbReference>
<dbReference type="Proteomes" id="UP000215914">
    <property type="component" value="Unassembled WGS sequence"/>
</dbReference>
<name>A0A9K3IHD8_HELAN</name>
<keyword evidence="1" id="KW-0472">Membrane</keyword>
<dbReference type="Gramene" id="mRNA:HanXRQr2_Chr08g0352771">
    <property type="protein sequence ID" value="CDS:HanXRQr2_Chr08g0352771.1"/>
    <property type="gene ID" value="HanXRQr2_Chr08g0352771"/>
</dbReference>
<keyword evidence="3" id="KW-1185">Reference proteome</keyword>
<keyword evidence="1" id="KW-0812">Transmembrane</keyword>
<accession>A0A9K3IHD8</accession>